<feature type="transmembrane region" description="Helical" evidence="1">
    <location>
        <begin position="90"/>
        <end position="112"/>
    </location>
</feature>
<proteinExistence type="predicted"/>
<feature type="transmembrane region" description="Helical" evidence="1">
    <location>
        <begin position="62"/>
        <end position="78"/>
    </location>
</feature>
<reference evidence="2 3" key="1">
    <citation type="submission" date="2024-06" db="EMBL/GenBank/DDBJ databases">
        <authorList>
            <person name="Steensen K."/>
            <person name="Seneca J."/>
            <person name="Bartlau N."/>
            <person name="Yu A.X."/>
            <person name="Polz M.F."/>
        </authorList>
    </citation>
    <scope>NUCLEOTIDE SEQUENCE [LARGE SCALE GENOMIC DNA]</scope>
    <source>
        <strain evidence="2 3">1F9</strain>
    </source>
</reference>
<accession>A0ABV4KW61</accession>
<comment type="caution">
    <text evidence="2">The sequence shown here is derived from an EMBL/GenBank/DDBJ whole genome shotgun (WGS) entry which is preliminary data.</text>
</comment>
<keyword evidence="1" id="KW-1133">Transmembrane helix</keyword>
<sequence length="534" mass="62823">MTVEKCIYNICFIPMNSSAPSFFGFSEFLASLAIIVLAWNIVDLRYQFRAYIAPYKQQQKSFVVVGIIGFLTLMSDFWRISELYVIKDSYISYGLMQLILAFCYLSVVFLWVNYSFISPQKFSEKNHMEFLEFISKVFISGDRKAISIVLDEMRRSSESIMYYSSYEEDIGEVKKAANTIIALMSDEDVCKVMAREQPLLFRDMFLSIYKLDKFNLNIGSLTINFVSSSLEYERSFVYRENDCFNSNYFSKMKPICTPVFNNYEIIDSYQGLITPDSDNSLWGQKTWGVYFSLLEMAIDSFVKYKFHHISPSFLHWPRFFIVRILSKKSLRLINQDVNYMHPFRKRIECLSAFVDNVILGIDDGNIHESHKFYVKDFIAQVVYEVIESAALDFNTATPDFLYIKKQLVWDELYNSTMLRDEKDRYIINKVNDKIYRKLLSLPNYDSVSVLMFVISVVGLKPIVEGPYGEIWRKMHIDTMCWCEENLKLMLDKYPRLLDELHKNNLRYDKEYAELYEVDDNGCVLATLELKKHNE</sequence>
<dbReference type="EMBL" id="JBGOOL010000189">
    <property type="protein sequence ID" value="MEZ8056332.1"/>
    <property type="molecule type" value="Genomic_DNA"/>
</dbReference>
<name>A0ABV4KW61_9VIBR</name>
<dbReference type="RefSeq" id="WP_371708737.1">
    <property type="nucleotide sequence ID" value="NZ_JBFSTR010000054.1"/>
</dbReference>
<evidence type="ECO:0000256" key="1">
    <source>
        <dbReference type="SAM" id="Phobius"/>
    </source>
</evidence>
<gene>
    <name evidence="2" type="ORF">ACED57_24955</name>
</gene>
<evidence type="ECO:0000313" key="3">
    <source>
        <dbReference type="Proteomes" id="UP001569175"/>
    </source>
</evidence>
<organism evidence="2 3">
    <name type="scientific">Vibrio atlanticus</name>
    <dbReference type="NCBI Taxonomy" id="693153"/>
    <lineage>
        <taxon>Bacteria</taxon>
        <taxon>Pseudomonadati</taxon>
        <taxon>Pseudomonadota</taxon>
        <taxon>Gammaproteobacteria</taxon>
        <taxon>Vibrionales</taxon>
        <taxon>Vibrionaceae</taxon>
        <taxon>Vibrio</taxon>
    </lineage>
</organism>
<evidence type="ECO:0000313" key="2">
    <source>
        <dbReference type="EMBL" id="MEZ8056332.1"/>
    </source>
</evidence>
<dbReference type="Proteomes" id="UP001569175">
    <property type="component" value="Unassembled WGS sequence"/>
</dbReference>
<keyword evidence="1" id="KW-0472">Membrane</keyword>
<keyword evidence="1" id="KW-0812">Transmembrane</keyword>
<keyword evidence="3" id="KW-1185">Reference proteome</keyword>
<feature type="transmembrane region" description="Helical" evidence="1">
    <location>
        <begin position="22"/>
        <end position="42"/>
    </location>
</feature>
<protein>
    <submittedName>
        <fullName evidence="2">Uncharacterized protein</fullName>
    </submittedName>
</protein>